<dbReference type="AlphaFoldDB" id="A0A0U2UB05"/>
<reference evidence="13" key="1">
    <citation type="submission" date="2015-11" db="EMBL/GenBank/DDBJ databases">
        <authorList>
            <person name="Zhang Y."/>
            <person name="Guo Z."/>
        </authorList>
    </citation>
    <scope>NUCLEOTIDE SEQUENCE</scope>
</reference>
<name>A0A0U2UB05_9EUCA</name>
<dbReference type="GO" id="GO:0003954">
    <property type="term" value="F:NADH dehydrogenase activity"/>
    <property type="evidence" value="ECO:0007669"/>
    <property type="project" value="TreeGrafter"/>
</dbReference>
<feature type="transmembrane region" description="Helical" evidence="12">
    <location>
        <begin position="260"/>
        <end position="280"/>
    </location>
</feature>
<dbReference type="InterPro" id="IPR018086">
    <property type="entry name" value="NADH_UbQ_OxRdtase_su1_CS"/>
</dbReference>
<keyword evidence="6 10" id="KW-0812">Transmembrane</keyword>
<geneLocation type="mitochondrion" evidence="13"/>
<dbReference type="GO" id="GO:0005743">
    <property type="term" value="C:mitochondrial inner membrane"/>
    <property type="evidence" value="ECO:0007669"/>
    <property type="project" value="UniProtKB-SubCell"/>
</dbReference>
<accession>A0A0U2UB05</accession>
<dbReference type="GO" id="GO:0008137">
    <property type="term" value="F:NADH dehydrogenase (ubiquinone) activity"/>
    <property type="evidence" value="ECO:0007669"/>
    <property type="project" value="UniProtKB-EC"/>
</dbReference>
<keyword evidence="11 13" id="KW-0496">Mitochondrion</keyword>
<dbReference type="CTD" id="4535"/>
<dbReference type="Pfam" id="PF00146">
    <property type="entry name" value="NADHdh"/>
    <property type="match status" value="1"/>
</dbReference>
<dbReference type="RefSeq" id="YP_009229050.1">
    <property type="nucleotide sequence ID" value="NC_029226.1"/>
</dbReference>
<dbReference type="InterPro" id="IPR001694">
    <property type="entry name" value="NADH_UbQ_OxRdtase_su1/FPO"/>
</dbReference>
<evidence type="ECO:0000256" key="4">
    <source>
        <dbReference type="ARBA" id="ARBA00021009"/>
    </source>
</evidence>
<evidence type="ECO:0000256" key="8">
    <source>
        <dbReference type="ARBA" id="ARBA00023075"/>
    </source>
</evidence>
<dbReference type="PANTHER" id="PTHR11432">
    <property type="entry name" value="NADH DEHYDROGENASE SUBUNIT 1"/>
    <property type="match status" value="1"/>
</dbReference>
<evidence type="ECO:0000256" key="2">
    <source>
        <dbReference type="ARBA" id="ARBA00004225"/>
    </source>
</evidence>
<evidence type="ECO:0000256" key="6">
    <source>
        <dbReference type="ARBA" id="ARBA00022692"/>
    </source>
</evidence>
<feature type="transmembrane region" description="Helical" evidence="12">
    <location>
        <begin position="106"/>
        <end position="130"/>
    </location>
</feature>
<dbReference type="GO" id="GO:0009060">
    <property type="term" value="P:aerobic respiration"/>
    <property type="evidence" value="ECO:0007669"/>
    <property type="project" value="TreeGrafter"/>
</dbReference>
<proteinExistence type="inferred from homology"/>
<evidence type="ECO:0000256" key="7">
    <source>
        <dbReference type="ARBA" id="ARBA00022989"/>
    </source>
</evidence>
<evidence type="ECO:0000256" key="3">
    <source>
        <dbReference type="ARBA" id="ARBA00010535"/>
    </source>
</evidence>
<keyword evidence="8 11" id="KW-0830">Ubiquinone</keyword>
<evidence type="ECO:0000256" key="12">
    <source>
        <dbReference type="SAM" id="Phobius"/>
    </source>
</evidence>
<feature type="transmembrane region" description="Helical" evidence="12">
    <location>
        <begin position="6"/>
        <end position="30"/>
    </location>
</feature>
<comment type="function">
    <text evidence="1">Core subunit of the mitochondrial membrane respiratory chain NADH dehydrogenase (Complex I) that is believed to belong to the minimal assembly required for catalysis. Complex I functions in the transfer of electrons from NADH to the respiratory chain. The immediate electron acceptor for the enzyme is believed to be ubiquinone.</text>
</comment>
<evidence type="ECO:0000256" key="10">
    <source>
        <dbReference type="RuleBase" id="RU000471"/>
    </source>
</evidence>
<keyword evidence="10" id="KW-0520">NAD</keyword>
<keyword evidence="9 12" id="KW-0472">Membrane</keyword>
<organism evidence="13">
    <name type="scientific">Longpotamon xiushuiense</name>
    <dbReference type="NCBI Taxonomy" id="1767047"/>
    <lineage>
        <taxon>Eukaryota</taxon>
        <taxon>Metazoa</taxon>
        <taxon>Ecdysozoa</taxon>
        <taxon>Arthropoda</taxon>
        <taxon>Crustacea</taxon>
        <taxon>Multicrustacea</taxon>
        <taxon>Malacostraca</taxon>
        <taxon>Eumalacostraca</taxon>
        <taxon>Eucarida</taxon>
        <taxon>Decapoda</taxon>
        <taxon>Pleocyemata</taxon>
        <taxon>Brachyura</taxon>
        <taxon>Eubrachyura</taxon>
        <taxon>Potamoidea</taxon>
        <taxon>Potamidae</taxon>
        <taxon>Longpotamon</taxon>
    </lineage>
</organism>
<feature type="transmembrane region" description="Helical" evidence="12">
    <location>
        <begin position="79"/>
        <end position="99"/>
    </location>
</feature>
<feature type="transmembrane region" description="Helical" evidence="12">
    <location>
        <begin position="230"/>
        <end position="253"/>
    </location>
</feature>
<dbReference type="PROSITE" id="PS00668">
    <property type="entry name" value="COMPLEX1_ND1_2"/>
    <property type="match status" value="1"/>
</dbReference>
<keyword evidence="5" id="KW-0813">Transport</keyword>
<dbReference type="EC" id="7.1.1.2" evidence="11"/>
<protein>
    <recommendedName>
        <fullName evidence="4 11">NADH-ubiquinone oxidoreductase chain 1</fullName>
        <ecNumber evidence="11">7.1.1.2</ecNumber>
    </recommendedName>
</protein>
<comment type="catalytic activity">
    <reaction evidence="11">
        <text>a ubiquinone + NADH + 5 H(+)(in) = a ubiquinol + NAD(+) + 4 H(+)(out)</text>
        <dbReference type="Rhea" id="RHEA:29091"/>
        <dbReference type="Rhea" id="RHEA-COMP:9565"/>
        <dbReference type="Rhea" id="RHEA-COMP:9566"/>
        <dbReference type="ChEBI" id="CHEBI:15378"/>
        <dbReference type="ChEBI" id="CHEBI:16389"/>
        <dbReference type="ChEBI" id="CHEBI:17976"/>
        <dbReference type="ChEBI" id="CHEBI:57540"/>
        <dbReference type="ChEBI" id="CHEBI:57945"/>
        <dbReference type="EC" id="7.1.1.2"/>
    </reaction>
</comment>
<evidence type="ECO:0000313" key="13">
    <source>
        <dbReference type="EMBL" id="ALS20348.1"/>
    </source>
</evidence>
<comment type="subcellular location">
    <subcellularLocation>
        <location evidence="10">Mitochondrion inner membrane</location>
        <topology evidence="10">Multi-pass membrane protein</topology>
    </subcellularLocation>
    <subcellularLocation>
        <location evidence="2">Mitochondrion membrane</location>
        <topology evidence="2">Multi-pass membrane protein</topology>
    </subcellularLocation>
</comment>
<dbReference type="EMBL" id="KU042041">
    <property type="protein sequence ID" value="ALS20348.1"/>
    <property type="molecule type" value="Genomic_DNA"/>
</dbReference>
<evidence type="ECO:0000256" key="5">
    <source>
        <dbReference type="ARBA" id="ARBA00022448"/>
    </source>
</evidence>
<feature type="transmembrane region" description="Helical" evidence="12">
    <location>
        <begin position="150"/>
        <end position="169"/>
    </location>
</feature>
<dbReference type="GeneID" id="26834633"/>
<sequence length="319" mass="36485">MNNNCFMMSLISIVSYVVMLVCVLVGVAFVTLLERKGLSYIQIRKGPNKVGYMGLLQPISDAMKLFTKEPTYSIVSNFLVYYMCPVFSLFISLIMWVVIPYEVGLLSFNLGMMFFLCCLSFGVYSTMVAGWSSNCKYSLLGSLRAVAQTISYEVSLALILLSFIILVGGFNFELFNKYQEFLWFILVSMPLAYIWFSSCLAETNRTPFDFSEGESELVSGFNTEYSSGGFALIFMAEYASILFMSVLFVVIFLGGDLSKLFFYIKCVFMVFVFIWARGTLPRFRYDKLMYLAWKSYLPTSINYLVFFIGLKFFCFCICN</sequence>
<dbReference type="PANTHER" id="PTHR11432:SF3">
    <property type="entry name" value="NADH-UBIQUINONE OXIDOREDUCTASE CHAIN 1"/>
    <property type="match status" value="1"/>
</dbReference>
<evidence type="ECO:0000256" key="1">
    <source>
        <dbReference type="ARBA" id="ARBA00003257"/>
    </source>
</evidence>
<evidence type="ECO:0000256" key="9">
    <source>
        <dbReference type="ARBA" id="ARBA00023136"/>
    </source>
</evidence>
<evidence type="ECO:0000256" key="11">
    <source>
        <dbReference type="RuleBase" id="RU000473"/>
    </source>
</evidence>
<dbReference type="PROSITE" id="PS00667">
    <property type="entry name" value="COMPLEX1_ND1_1"/>
    <property type="match status" value="1"/>
</dbReference>
<feature type="transmembrane region" description="Helical" evidence="12">
    <location>
        <begin position="300"/>
        <end position="318"/>
    </location>
</feature>
<dbReference type="HAMAP" id="MF_01350">
    <property type="entry name" value="NDH1_NuoH"/>
    <property type="match status" value="1"/>
</dbReference>
<comment type="similarity">
    <text evidence="3 10">Belongs to the complex I subunit 1 family.</text>
</comment>
<keyword evidence="7 12" id="KW-1133">Transmembrane helix</keyword>
<gene>
    <name evidence="13" type="primary">ND1</name>
</gene>